<keyword evidence="3" id="KW-1185">Reference proteome</keyword>
<feature type="compositionally biased region" description="Basic and acidic residues" evidence="1">
    <location>
        <begin position="29"/>
        <end position="47"/>
    </location>
</feature>
<feature type="region of interest" description="Disordered" evidence="1">
    <location>
        <begin position="1"/>
        <end position="120"/>
    </location>
</feature>
<feature type="compositionally biased region" description="Basic and acidic residues" evidence="1">
    <location>
        <begin position="69"/>
        <end position="92"/>
    </location>
</feature>
<dbReference type="OrthoDB" id="2252527at2759"/>
<evidence type="ECO:0000256" key="1">
    <source>
        <dbReference type="SAM" id="MobiDB-lite"/>
    </source>
</evidence>
<sequence length="120" mass="13639">MPNTTNNNVASNLENIASRAQKVGGMRVKNPDVHRTPLKEEETKDETMNATDEDGREVLGNEEQANMEEQEKLHARELQERQARDMENHSASRSENITKNAGNNVKQQFITPTQPRSMNH</sequence>
<feature type="compositionally biased region" description="Polar residues" evidence="1">
    <location>
        <begin position="93"/>
        <end position="120"/>
    </location>
</feature>
<proteinExistence type="predicted"/>
<protein>
    <submittedName>
        <fullName evidence="2">Uncharacterized protein</fullName>
    </submittedName>
</protein>
<dbReference type="EMBL" id="JAEPRC010000823">
    <property type="protein sequence ID" value="KAG2191445.1"/>
    <property type="molecule type" value="Genomic_DNA"/>
</dbReference>
<evidence type="ECO:0000313" key="2">
    <source>
        <dbReference type="EMBL" id="KAG2191445.1"/>
    </source>
</evidence>
<organism evidence="2 3">
    <name type="scientific">Mucor plumbeus</name>
    <dbReference type="NCBI Taxonomy" id="97098"/>
    <lineage>
        <taxon>Eukaryota</taxon>
        <taxon>Fungi</taxon>
        <taxon>Fungi incertae sedis</taxon>
        <taxon>Mucoromycota</taxon>
        <taxon>Mucoromycotina</taxon>
        <taxon>Mucoromycetes</taxon>
        <taxon>Mucorales</taxon>
        <taxon>Mucorineae</taxon>
        <taxon>Mucoraceae</taxon>
        <taxon>Mucor</taxon>
    </lineage>
</organism>
<accession>A0A8H7QGT2</accession>
<gene>
    <name evidence="2" type="ORF">INT46_003789</name>
</gene>
<comment type="caution">
    <text evidence="2">The sequence shown here is derived from an EMBL/GenBank/DDBJ whole genome shotgun (WGS) entry which is preliminary data.</text>
</comment>
<reference evidence="2" key="1">
    <citation type="submission" date="2020-12" db="EMBL/GenBank/DDBJ databases">
        <title>Metabolic potential, ecology and presence of endohyphal bacteria is reflected in genomic diversity of Mucoromycotina.</title>
        <authorList>
            <person name="Muszewska A."/>
            <person name="Okrasinska A."/>
            <person name="Steczkiewicz K."/>
            <person name="Drgas O."/>
            <person name="Orlowska M."/>
            <person name="Perlinska-Lenart U."/>
            <person name="Aleksandrzak-Piekarczyk T."/>
            <person name="Szatraj K."/>
            <person name="Zielenkiewicz U."/>
            <person name="Pilsyk S."/>
            <person name="Malc E."/>
            <person name="Mieczkowski P."/>
            <person name="Kruszewska J.S."/>
            <person name="Biernat P."/>
            <person name="Pawlowska J."/>
        </authorList>
    </citation>
    <scope>NUCLEOTIDE SEQUENCE</scope>
    <source>
        <strain evidence="2">CBS 226.32</strain>
    </source>
</reference>
<feature type="compositionally biased region" description="Polar residues" evidence="1">
    <location>
        <begin position="1"/>
        <end position="15"/>
    </location>
</feature>
<dbReference type="AlphaFoldDB" id="A0A8H7QGT2"/>
<evidence type="ECO:0000313" key="3">
    <source>
        <dbReference type="Proteomes" id="UP000650833"/>
    </source>
</evidence>
<dbReference type="Proteomes" id="UP000650833">
    <property type="component" value="Unassembled WGS sequence"/>
</dbReference>
<name>A0A8H7QGT2_9FUNG</name>